<accession>F8AW49</accession>
<dbReference type="Proteomes" id="UP000001549">
    <property type="component" value="Chromosome"/>
</dbReference>
<organism evidence="2 3">
    <name type="scientific">Candidatus Protofrankia datiscae</name>
    <dbReference type="NCBI Taxonomy" id="2716812"/>
    <lineage>
        <taxon>Bacteria</taxon>
        <taxon>Bacillati</taxon>
        <taxon>Actinomycetota</taxon>
        <taxon>Actinomycetes</taxon>
        <taxon>Frankiales</taxon>
        <taxon>Frankiaceae</taxon>
        <taxon>Protofrankia</taxon>
    </lineage>
</organism>
<dbReference type="InterPro" id="IPR023817">
    <property type="entry name" value="Frankia_40_dom"/>
</dbReference>
<dbReference type="KEGG" id="fsy:FsymDg_4102"/>
<reference evidence="2 3" key="1">
    <citation type="submission" date="2011-05" db="EMBL/GenBank/DDBJ databases">
        <title>Complete sequence of chromosome of Frankia symbiont of Datisca glomerata.</title>
        <authorList>
            <consortium name="US DOE Joint Genome Institute"/>
            <person name="Lucas S."/>
            <person name="Han J."/>
            <person name="Lapidus A."/>
            <person name="Cheng J.-F."/>
            <person name="Goodwin L."/>
            <person name="Pitluck S."/>
            <person name="Peters L."/>
            <person name="Mikhailova N."/>
            <person name="Chertkov O."/>
            <person name="Teshima H."/>
            <person name="Han C."/>
            <person name="Tapia R."/>
            <person name="Land M."/>
            <person name="Hauser L."/>
            <person name="Kyrpides N."/>
            <person name="Ivanova N."/>
            <person name="Pagani I."/>
            <person name="Berry A."/>
            <person name="Pawlowski K."/>
            <person name="Persson T."/>
            <person name="Vanden Heuvel B."/>
            <person name="Benson D."/>
            <person name="Woyke T."/>
        </authorList>
    </citation>
    <scope>NUCLEOTIDE SEQUENCE [LARGE SCALE GENOMIC DNA]</scope>
    <source>
        <strain evidence="3">4085684</strain>
    </source>
</reference>
<keyword evidence="3" id="KW-1185">Reference proteome</keyword>
<dbReference type="HOGENOM" id="CLU_1649637_0_0_11"/>
<evidence type="ECO:0000256" key="1">
    <source>
        <dbReference type="SAM" id="MobiDB-lite"/>
    </source>
</evidence>
<evidence type="ECO:0000313" key="3">
    <source>
        <dbReference type="Proteomes" id="UP000001549"/>
    </source>
</evidence>
<name>F8AW49_9ACTN</name>
<proteinExistence type="predicted"/>
<protein>
    <submittedName>
        <fullName evidence="2">Uncharacterized protein</fullName>
    </submittedName>
</protein>
<dbReference type="AlphaFoldDB" id="F8AW49"/>
<sequence length="142" mass="14687">MSTLVSRADGTQISIGVQPGAGIGPAAILLRIRPSLPDTDHATYLAAPEAHRLAEALTAAARAAREPDDQLRTASDDPPRPRPDNAASHEHAVMVCEGTTVFDLSWLLGGLPASARLVDFASDTDVVLIFSADGADAAADHG</sequence>
<dbReference type="NCBIfam" id="TIGR03917">
    <property type="entry name" value="Frankia_40_dom"/>
    <property type="match status" value="1"/>
</dbReference>
<evidence type="ECO:0000313" key="2">
    <source>
        <dbReference type="EMBL" id="AEH11373.1"/>
    </source>
</evidence>
<gene>
    <name evidence="2" type="ordered locus">FsymDg_4102</name>
</gene>
<feature type="region of interest" description="Disordered" evidence="1">
    <location>
        <begin position="59"/>
        <end position="88"/>
    </location>
</feature>
<feature type="compositionally biased region" description="Basic and acidic residues" evidence="1">
    <location>
        <begin position="63"/>
        <end position="88"/>
    </location>
</feature>
<dbReference type="EMBL" id="CP002801">
    <property type="protein sequence ID" value="AEH11373.1"/>
    <property type="molecule type" value="Genomic_DNA"/>
</dbReference>